<dbReference type="PANTHER" id="PTHR10997">
    <property type="entry name" value="IMPORTIN-7, 8, 11"/>
    <property type="match status" value="1"/>
</dbReference>
<dbReference type="GO" id="GO:0005635">
    <property type="term" value="C:nuclear envelope"/>
    <property type="evidence" value="ECO:0007669"/>
    <property type="project" value="TreeGrafter"/>
</dbReference>
<gene>
    <name evidence="5" type="ORF">TrRE_jg1642</name>
</gene>
<keyword evidence="6" id="KW-1185">Reference proteome</keyword>
<dbReference type="PROSITE" id="PS50166">
    <property type="entry name" value="IMPORTIN_B_NT"/>
    <property type="match status" value="1"/>
</dbReference>
<dbReference type="SMART" id="SM00913">
    <property type="entry name" value="IBN_N"/>
    <property type="match status" value="1"/>
</dbReference>
<feature type="non-terminal residue" evidence="5">
    <location>
        <position position="164"/>
    </location>
</feature>
<dbReference type="OrthoDB" id="3268246at2759"/>
<evidence type="ECO:0000256" key="3">
    <source>
        <dbReference type="ARBA" id="ARBA00023242"/>
    </source>
</evidence>
<evidence type="ECO:0000256" key="2">
    <source>
        <dbReference type="ARBA" id="ARBA00022448"/>
    </source>
</evidence>
<dbReference type="EMBL" id="BRXZ01000904">
    <property type="protein sequence ID" value="GMH57143.1"/>
    <property type="molecule type" value="Genomic_DNA"/>
</dbReference>
<feature type="domain" description="Importin N-terminal" evidence="4">
    <location>
        <begin position="26"/>
        <end position="103"/>
    </location>
</feature>
<sequence>MSGPMLQLAQCLHQTINPDKKTRMEAEKYLESSQTTPGYLILVLQLIESADPATLPVKQIAAVHFKNVVRKHWTPNEDEDGGALVPQGDRKPIKDNLVQLMCNCPGGSSVKSQLSEAISLISKADFPKDWTNLLPDLIGKFSSTETSTIHGVLETISSILKRFR</sequence>
<comment type="caution">
    <text evidence="5">The sequence shown here is derived from an EMBL/GenBank/DDBJ whole genome shotgun (WGS) entry which is preliminary data.</text>
</comment>
<organism evidence="5 6">
    <name type="scientific">Triparma retinervis</name>
    <dbReference type="NCBI Taxonomy" id="2557542"/>
    <lineage>
        <taxon>Eukaryota</taxon>
        <taxon>Sar</taxon>
        <taxon>Stramenopiles</taxon>
        <taxon>Ochrophyta</taxon>
        <taxon>Bolidophyceae</taxon>
        <taxon>Parmales</taxon>
        <taxon>Triparmaceae</taxon>
        <taxon>Triparma</taxon>
    </lineage>
</organism>
<dbReference type="Proteomes" id="UP001165082">
    <property type="component" value="Unassembled WGS sequence"/>
</dbReference>
<dbReference type="Gene3D" id="1.25.10.10">
    <property type="entry name" value="Leucine-rich Repeat Variant"/>
    <property type="match status" value="1"/>
</dbReference>
<accession>A0A9W6ZU39</accession>
<dbReference type="AlphaFoldDB" id="A0A9W6ZU39"/>
<dbReference type="GO" id="GO:0005049">
    <property type="term" value="F:nuclear export signal receptor activity"/>
    <property type="evidence" value="ECO:0007669"/>
    <property type="project" value="TreeGrafter"/>
</dbReference>
<protein>
    <recommendedName>
        <fullName evidence="4">Importin N-terminal domain-containing protein</fullName>
    </recommendedName>
</protein>
<comment type="subcellular location">
    <subcellularLocation>
        <location evidence="1">Nucleus</location>
    </subcellularLocation>
</comment>
<keyword evidence="3" id="KW-0539">Nucleus</keyword>
<evidence type="ECO:0000256" key="1">
    <source>
        <dbReference type="ARBA" id="ARBA00004123"/>
    </source>
</evidence>
<dbReference type="GO" id="GO:0005829">
    <property type="term" value="C:cytosol"/>
    <property type="evidence" value="ECO:0007669"/>
    <property type="project" value="TreeGrafter"/>
</dbReference>
<evidence type="ECO:0000313" key="6">
    <source>
        <dbReference type="Proteomes" id="UP001165082"/>
    </source>
</evidence>
<keyword evidence="2" id="KW-0813">Transport</keyword>
<dbReference type="GO" id="GO:0031267">
    <property type="term" value="F:small GTPase binding"/>
    <property type="evidence" value="ECO:0007669"/>
    <property type="project" value="InterPro"/>
</dbReference>
<dbReference type="InterPro" id="IPR011989">
    <property type="entry name" value="ARM-like"/>
</dbReference>
<dbReference type="GO" id="GO:0006606">
    <property type="term" value="P:protein import into nucleus"/>
    <property type="evidence" value="ECO:0007669"/>
    <property type="project" value="TreeGrafter"/>
</dbReference>
<dbReference type="GO" id="GO:0006611">
    <property type="term" value="P:protein export from nucleus"/>
    <property type="evidence" value="ECO:0007669"/>
    <property type="project" value="TreeGrafter"/>
</dbReference>
<name>A0A9W6ZU39_9STRA</name>
<evidence type="ECO:0000259" key="4">
    <source>
        <dbReference type="PROSITE" id="PS50166"/>
    </source>
</evidence>
<proteinExistence type="predicted"/>
<dbReference type="InterPro" id="IPR016024">
    <property type="entry name" value="ARM-type_fold"/>
</dbReference>
<reference evidence="5" key="1">
    <citation type="submission" date="2022-07" db="EMBL/GenBank/DDBJ databases">
        <title>Genome analysis of Parmales, a sister group of diatoms, reveals the evolutionary specialization of diatoms from phago-mixotrophs to photoautotrophs.</title>
        <authorList>
            <person name="Ban H."/>
            <person name="Sato S."/>
            <person name="Yoshikawa S."/>
            <person name="Kazumasa Y."/>
            <person name="Nakamura Y."/>
            <person name="Ichinomiya M."/>
            <person name="Saitoh K."/>
            <person name="Sato N."/>
            <person name="Blanc-Mathieu R."/>
            <person name="Endo H."/>
            <person name="Kuwata A."/>
            <person name="Ogata H."/>
        </authorList>
    </citation>
    <scope>NUCLEOTIDE SEQUENCE</scope>
</reference>
<dbReference type="SUPFAM" id="SSF48371">
    <property type="entry name" value="ARM repeat"/>
    <property type="match status" value="1"/>
</dbReference>
<dbReference type="PANTHER" id="PTHR10997:SF8">
    <property type="entry name" value="EXPORTIN-2"/>
    <property type="match status" value="1"/>
</dbReference>
<evidence type="ECO:0000313" key="5">
    <source>
        <dbReference type="EMBL" id="GMH57143.1"/>
    </source>
</evidence>
<dbReference type="InterPro" id="IPR001494">
    <property type="entry name" value="Importin-beta_N"/>
</dbReference>
<dbReference type="Pfam" id="PF03810">
    <property type="entry name" value="IBN_N"/>
    <property type="match status" value="1"/>
</dbReference>